<sequence length="739" mass="84541">MVGFDDEMKKIVQELVDINNANRSVISIVGMGGLEKTTLTKSVYNNIEVKRSFRMFAWVIISQQYNILEILKGISSEVSATSSADTIRDLSVAISKKLKKGKYLVVLDDVWNSDVWNELLKVFPDVNNGSKVIITTRFLNVAKIADPTTKPHELRCLDEKESRELFLRNVFPRQDIETCCPTDLGEYAHQLVQRCGGLPLALVVLGRLVSTKPQTKDAWRKVVKSMKGQFVEGGDRCLDILALSYNDFPYFLKSCFLYFGCFREDMNIPAETLIRLWSAEGFLPPKNSTTIEEIGFDCLKELAQRYLIQVTEQEYDDSRAMMCRIHDLLHDLCISKAKETRFLEIYQNDTVDYETMSNAAQQLIIFNGIETLNYSNPKLRGLLYWHGKSLRALKGQLGRFKYLTVLSFIGSDISEFPSEIKSLDKLRYLELHAWPLKEVPSWIGDLYNLQTFIISSRMLEKVSDSLWTIGNLRYVDLSISPLPIAREADPPNMGNNVPKNLQTLKGVKAGSWIGNTLPKLTNLCELGIVRVYTDHAYALSSSLQKLDRLASFSIENGYEIPLDNIITAFSNQHCLKKLFLSVVLNRRQLPHIDVFPQHLVEVFLRFFGLEQDPMETLEKLQCLRYLRLENDSYKGKQMICSATGFPQLFSLTIGALYTLEEWKIEEKAMPCLKYLHIAYGPKLKVLPEGLKSVPLHQLKLTHMSREFMTRIKEKTGEDWYKIQHVPEISIIKVSSFVLA</sequence>
<accession>A0ACB7WLJ0</accession>
<evidence type="ECO:0000313" key="1">
    <source>
        <dbReference type="EMBL" id="KAH7689169.1"/>
    </source>
</evidence>
<evidence type="ECO:0000313" key="2">
    <source>
        <dbReference type="Proteomes" id="UP000827976"/>
    </source>
</evidence>
<gene>
    <name evidence="1" type="ORF">IHE45_03G079300</name>
</gene>
<keyword evidence="2" id="KW-1185">Reference proteome</keyword>
<reference evidence="2" key="1">
    <citation type="journal article" date="2022" name="Nat. Commun.">
        <title>Chromosome evolution and the genetic basis of agronomically important traits in greater yam.</title>
        <authorList>
            <person name="Bredeson J.V."/>
            <person name="Lyons J.B."/>
            <person name="Oniyinde I.O."/>
            <person name="Okereke N.R."/>
            <person name="Kolade O."/>
            <person name="Nnabue I."/>
            <person name="Nwadili C.O."/>
            <person name="Hribova E."/>
            <person name="Parker M."/>
            <person name="Nwogha J."/>
            <person name="Shu S."/>
            <person name="Carlson J."/>
            <person name="Kariba R."/>
            <person name="Muthemba S."/>
            <person name="Knop K."/>
            <person name="Barton G.J."/>
            <person name="Sherwood A.V."/>
            <person name="Lopez-Montes A."/>
            <person name="Asiedu R."/>
            <person name="Jamnadass R."/>
            <person name="Muchugi A."/>
            <person name="Goodstein D."/>
            <person name="Egesi C.N."/>
            <person name="Featherston J."/>
            <person name="Asfaw A."/>
            <person name="Simpson G.G."/>
            <person name="Dolezel J."/>
            <person name="Hendre P.S."/>
            <person name="Van Deynze A."/>
            <person name="Kumar P.L."/>
            <person name="Obidiegwu J.E."/>
            <person name="Bhattacharjee R."/>
            <person name="Rokhsar D.S."/>
        </authorList>
    </citation>
    <scope>NUCLEOTIDE SEQUENCE [LARGE SCALE GENOMIC DNA]</scope>
    <source>
        <strain evidence="2">cv. TDa95/00328</strain>
    </source>
</reference>
<keyword evidence="1" id="KW-0378">Hydrolase</keyword>
<dbReference type="EMBL" id="CM037013">
    <property type="protein sequence ID" value="KAH7689169.1"/>
    <property type="molecule type" value="Genomic_DNA"/>
</dbReference>
<name>A0ACB7WLJ0_DIOAL</name>
<proteinExistence type="predicted"/>
<dbReference type="Proteomes" id="UP000827976">
    <property type="component" value="Chromosome 3"/>
</dbReference>
<protein>
    <submittedName>
        <fullName evidence="1">P-loop containing nucleoside triphosphate hydrolase protein</fullName>
    </submittedName>
</protein>
<comment type="caution">
    <text evidence="1">The sequence shown here is derived from an EMBL/GenBank/DDBJ whole genome shotgun (WGS) entry which is preliminary data.</text>
</comment>
<organism evidence="1 2">
    <name type="scientific">Dioscorea alata</name>
    <name type="common">Purple yam</name>
    <dbReference type="NCBI Taxonomy" id="55571"/>
    <lineage>
        <taxon>Eukaryota</taxon>
        <taxon>Viridiplantae</taxon>
        <taxon>Streptophyta</taxon>
        <taxon>Embryophyta</taxon>
        <taxon>Tracheophyta</taxon>
        <taxon>Spermatophyta</taxon>
        <taxon>Magnoliopsida</taxon>
        <taxon>Liliopsida</taxon>
        <taxon>Dioscoreales</taxon>
        <taxon>Dioscoreaceae</taxon>
        <taxon>Dioscorea</taxon>
    </lineage>
</organism>